<protein>
    <submittedName>
        <fullName evidence="1">Uncharacterized protein</fullName>
    </submittedName>
</protein>
<dbReference type="RefSeq" id="WP_092420702.1">
    <property type="nucleotide sequence ID" value="NZ_FNCL01000002.1"/>
</dbReference>
<sequence>MVFDLQSDIPIISEESSASDLLVYIRILEARLEIHLVPDAGLLSATGMLADGAVRYVPASQAERVRKLQSGMDAVSLREAEIAALRELVNS</sequence>
<accession>A0A1I6P5I5</accession>
<keyword evidence="2" id="KW-1185">Reference proteome</keyword>
<dbReference type="AlphaFoldDB" id="A0A1I6P5I5"/>
<evidence type="ECO:0000313" key="2">
    <source>
        <dbReference type="Proteomes" id="UP000199392"/>
    </source>
</evidence>
<proteinExistence type="predicted"/>
<gene>
    <name evidence="1" type="ORF">SAMN04488050_101329</name>
</gene>
<dbReference type="EMBL" id="FOZW01000001">
    <property type="protein sequence ID" value="SFS35476.1"/>
    <property type="molecule type" value="Genomic_DNA"/>
</dbReference>
<evidence type="ECO:0000313" key="1">
    <source>
        <dbReference type="EMBL" id="SFS35476.1"/>
    </source>
</evidence>
<name>A0A1I6P5I5_9RHOB</name>
<dbReference type="Proteomes" id="UP000199392">
    <property type="component" value="Unassembled WGS sequence"/>
</dbReference>
<organism evidence="1 2">
    <name type="scientific">Alloyangia pacifica</name>
    <dbReference type="NCBI Taxonomy" id="311180"/>
    <lineage>
        <taxon>Bacteria</taxon>
        <taxon>Pseudomonadati</taxon>
        <taxon>Pseudomonadota</taxon>
        <taxon>Alphaproteobacteria</taxon>
        <taxon>Rhodobacterales</taxon>
        <taxon>Roseobacteraceae</taxon>
        <taxon>Alloyangia</taxon>
    </lineage>
</organism>
<reference evidence="2" key="1">
    <citation type="submission" date="2016-10" db="EMBL/GenBank/DDBJ databases">
        <authorList>
            <person name="Varghese N."/>
            <person name="Submissions S."/>
        </authorList>
    </citation>
    <scope>NUCLEOTIDE SEQUENCE [LARGE SCALE GENOMIC DNA]</scope>
    <source>
        <strain evidence="2">DSM 26894</strain>
    </source>
</reference>